<dbReference type="InterPro" id="IPR009851">
    <property type="entry name" value="Mod_r"/>
</dbReference>
<evidence type="ECO:0000256" key="1">
    <source>
        <dbReference type="ARBA" id="ARBA00004633"/>
    </source>
</evidence>
<evidence type="ECO:0000256" key="5">
    <source>
        <dbReference type="ARBA" id="ARBA00022927"/>
    </source>
</evidence>
<evidence type="ECO:0000256" key="8">
    <source>
        <dbReference type="PROSITE-ProRule" id="PRU00646"/>
    </source>
</evidence>
<dbReference type="KEGG" id="char:105889935"/>
<dbReference type="Gene3D" id="1.10.287.660">
    <property type="entry name" value="Helix hairpin bin"/>
    <property type="match status" value="1"/>
</dbReference>
<gene>
    <name evidence="12" type="primary">vps37ba</name>
</gene>
<evidence type="ECO:0000256" key="3">
    <source>
        <dbReference type="ARBA" id="ARBA00022448"/>
    </source>
</evidence>
<dbReference type="GO" id="GO:0016236">
    <property type="term" value="P:macroautophagy"/>
    <property type="evidence" value="ECO:0007669"/>
    <property type="project" value="UniProtKB-ARBA"/>
</dbReference>
<dbReference type="GO" id="GO:0006623">
    <property type="term" value="P:protein targeting to vacuole"/>
    <property type="evidence" value="ECO:0007669"/>
    <property type="project" value="TreeGrafter"/>
</dbReference>
<evidence type="ECO:0000256" key="7">
    <source>
        <dbReference type="ARBA" id="ARBA00025010"/>
    </source>
</evidence>
<comment type="function">
    <text evidence="7">Component of the ESCRT-I complex, a regulator of vesicular trafficking process. Required for the sorting of endocytic ubiquitinated cargos into multivesicular bodies. May be involved in cell growth and differentiation.</text>
</comment>
<dbReference type="GO" id="GO:0031902">
    <property type="term" value="C:late endosome membrane"/>
    <property type="evidence" value="ECO:0007669"/>
    <property type="project" value="UniProtKB-SubCell"/>
</dbReference>
<dbReference type="GO" id="GO:0006612">
    <property type="term" value="P:protein targeting to membrane"/>
    <property type="evidence" value="ECO:0007669"/>
    <property type="project" value="TreeGrafter"/>
</dbReference>
<dbReference type="GeneID" id="105889935"/>
<protein>
    <submittedName>
        <fullName evidence="12">VPS37B subunit of ESCRT-I a</fullName>
    </submittedName>
</protein>
<feature type="compositionally biased region" description="Low complexity" evidence="9">
    <location>
        <begin position="252"/>
        <end position="261"/>
    </location>
</feature>
<dbReference type="FunFam" id="1.10.287.660:FF:000003">
    <property type="entry name" value="vacuolar protein sorting-associated protein 37B"/>
    <property type="match status" value="1"/>
</dbReference>
<evidence type="ECO:0000313" key="11">
    <source>
        <dbReference type="Proteomes" id="UP000515152"/>
    </source>
</evidence>
<feature type="compositionally biased region" description="Pro residues" evidence="9">
    <location>
        <begin position="167"/>
        <end position="184"/>
    </location>
</feature>
<proteinExistence type="inferred from homology"/>
<organism evidence="11 12">
    <name type="scientific">Clupea harengus</name>
    <name type="common">Atlantic herring</name>
    <dbReference type="NCBI Taxonomy" id="7950"/>
    <lineage>
        <taxon>Eukaryota</taxon>
        <taxon>Metazoa</taxon>
        <taxon>Chordata</taxon>
        <taxon>Craniata</taxon>
        <taxon>Vertebrata</taxon>
        <taxon>Euteleostomi</taxon>
        <taxon>Actinopterygii</taxon>
        <taxon>Neopterygii</taxon>
        <taxon>Teleostei</taxon>
        <taxon>Clupei</taxon>
        <taxon>Clupeiformes</taxon>
        <taxon>Clupeoidei</taxon>
        <taxon>Clupeidae</taxon>
        <taxon>Clupea</taxon>
    </lineage>
</organism>
<dbReference type="GO" id="GO:0039702">
    <property type="term" value="P:viral budding via host ESCRT complex"/>
    <property type="evidence" value="ECO:0007669"/>
    <property type="project" value="UniProtKB-ARBA"/>
</dbReference>
<dbReference type="GO" id="GO:0043162">
    <property type="term" value="P:ubiquitin-dependent protein catabolic process via the multivesicular body sorting pathway"/>
    <property type="evidence" value="ECO:0007669"/>
    <property type="project" value="TreeGrafter"/>
</dbReference>
<comment type="similarity">
    <text evidence="2">Belongs to the VPS37 family.</text>
</comment>
<comment type="subcellular location">
    <subcellularLocation>
        <location evidence="1">Late endosome membrane</location>
        <topology evidence="1">Peripheral membrane protein</topology>
    </subcellularLocation>
</comment>
<dbReference type="RefSeq" id="XP_012671324.1">
    <property type="nucleotide sequence ID" value="XM_012815870.3"/>
</dbReference>
<dbReference type="InterPro" id="IPR029012">
    <property type="entry name" value="Helix_hairpin_bin_sf"/>
</dbReference>
<keyword evidence="3 8" id="KW-0813">Transport</keyword>
<feature type="compositionally biased region" description="Pro residues" evidence="9">
    <location>
        <begin position="262"/>
        <end position="276"/>
    </location>
</feature>
<dbReference type="CTD" id="559483"/>
<dbReference type="InterPro" id="IPR037202">
    <property type="entry name" value="ESCRT_assembly_dom"/>
</dbReference>
<accession>A0A6P3VGV1</accession>
<dbReference type="GO" id="GO:0048306">
    <property type="term" value="F:calcium-dependent protein binding"/>
    <property type="evidence" value="ECO:0007669"/>
    <property type="project" value="UniProtKB-ARBA"/>
</dbReference>
<keyword evidence="11" id="KW-1185">Reference proteome</keyword>
<dbReference type="Pfam" id="PF07200">
    <property type="entry name" value="Mod_r"/>
    <property type="match status" value="1"/>
</dbReference>
<evidence type="ECO:0000259" key="10">
    <source>
        <dbReference type="PROSITE" id="PS51314"/>
    </source>
</evidence>
<keyword evidence="4" id="KW-0967">Endosome</keyword>
<keyword evidence="6" id="KW-0472">Membrane</keyword>
<evidence type="ECO:0000313" key="12">
    <source>
        <dbReference type="RefSeq" id="XP_012671324.1"/>
    </source>
</evidence>
<dbReference type="PANTHER" id="PTHR13678:SF9">
    <property type="entry name" value="VACUOLAR PROTEIN SORTING-ASSOCIATED PROTEIN 37B"/>
    <property type="match status" value="1"/>
</dbReference>
<keyword evidence="5 8" id="KW-0653">Protein transport</keyword>
<dbReference type="GO" id="GO:0036258">
    <property type="term" value="P:multivesicular body assembly"/>
    <property type="evidence" value="ECO:0007669"/>
    <property type="project" value="UniProtKB-ARBA"/>
</dbReference>
<dbReference type="Proteomes" id="UP000515152">
    <property type="component" value="Chromosome 7"/>
</dbReference>
<dbReference type="OrthoDB" id="10004364at2759"/>
<dbReference type="SUPFAM" id="SSF140111">
    <property type="entry name" value="Endosomal sorting complex assembly domain"/>
    <property type="match status" value="1"/>
</dbReference>
<dbReference type="GO" id="GO:0000813">
    <property type="term" value="C:ESCRT I complex"/>
    <property type="evidence" value="ECO:0007669"/>
    <property type="project" value="UniProtKB-ARBA"/>
</dbReference>
<reference evidence="12" key="1">
    <citation type="submission" date="2025-08" db="UniProtKB">
        <authorList>
            <consortium name="RefSeq"/>
        </authorList>
    </citation>
    <scope>IDENTIFICATION</scope>
</reference>
<feature type="compositionally biased region" description="Low complexity" evidence="9">
    <location>
        <begin position="219"/>
        <end position="233"/>
    </location>
</feature>
<name>A0A6P3VGV1_CLUHA</name>
<evidence type="ECO:0000256" key="2">
    <source>
        <dbReference type="ARBA" id="ARBA00007617"/>
    </source>
</evidence>
<evidence type="ECO:0000256" key="6">
    <source>
        <dbReference type="ARBA" id="ARBA00023136"/>
    </source>
</evidence>
<dbReference type="PANTHER" id="PTHR13678">
    <property type="entry name" value="VACUOLAR PROTEIN SORTING-ASSOCIATED PROTEIN 37"/>
    <property type="match status" value="1"/>
</dbReference>
<evidence type="ECO:0000256" key="9">
    <source>
        <dbReference type="SAM" id="MobiDB-lite"/>
    </source>
</evidence>
<evidence type="ECO:0000256" key="4">
    <source>
        <dbReference type="ARBA" id="ARBA00022753"/>
    </source>
</evidence>
<feature type="compositionally biased region" description="Pro residues" evidence="9">
    <location>
        <begin position="234"/>
        <end position="243"/>
    </location>
</feature>
<dbReference type="AlphaFoldDB" id="A0A6P3VGV1"/>
<feature type="compositionally biased region" description="Pro residues" evidence="9">
    <location>
        <begin position="200"/>
        <end position="218"/>
    </location>
</feature>
<sequence>MSGFGNKLSGYTMTQLNELLEDDVKLNKIVEDMEEVQDVQQSKEMTLAGNRSLAEQNLQLQPQLDFKKNELTKRYRCLEEIYEAYQLRKSTLEHTSGNSSLDILLALLQAEGAKIEEETENMADSFLDGNISLDAFTDEYQSKRKLAHLRRVKIDKLHELVLKGPSLPLPAVPSSRPPELPAKPSPLHKEPNSSNSSSPVPQPRRAPPPPPLRTPPALPATAPQPTLVFSYPAPSYPPIPPRMGQPVPIFNQGYPQQAFAPQYPPALPQRPPPRVAPHPGFIIQ</sequence>
<feature type="domain" description="VPS37 C-terminal" evidence="10">
    <location>
        <begin position="82"/>
        <end position="171"/>
    </location>
</feature>
<feature type="region of interest" description="Disordered" evidence="9">
    <location>
        <begin position="165"/>
        <end position="284"/>
    </location>
</feature>
<dbReference type="PROSITE" id="PS51314">
    <property type="entry name" value="VPS37_C"/>
    <property type="match status" value="1"/>
</dbReference>